<feature type="compositionally biased region" description="Acidic residues" evidence="1">
    <location>
        <begin position="112"/>
        <end position="131"/>
    </location>
</feature>
<name>A0A9P5LIL0_9HYPO</name>
<comment type="caution">
    <text evidence="2">The sequence shown here is derived from an EMBL/GenBank/DDBJ whole genome shotgun (WGS) entry which is preliminary data.</text>
</comment>
<evidence type="ECO:0000313" key="3">
    <source>
        <dbReference type="Proteomes" id="UP000722485"/>
    </source>
</evidence>
<dbReference type="Proteomes" id="UP000722485">
    <property type="component" value="Unassembled WGS sequence"/>
</dbReference>
<feature type="region of interest" description="Disordered" evidence="1">
    <location>
        <begin position="47"/>
        <end position="131"/>
    </location>
</feature>
<evidence type="ECO:0000256" key="1">
    <source>
        <dbReference type="SAM" id="MobiDB-lite"/>
    </source>
</evidence>
<dbReference type="AlphaFoldDB" id="A0A9P5LIL0"/>
<feature type="compositionally biased region" description="Acidic residues" evidence="1">
    <location>
        <begin position="90"/>
        <end position="104"/>
    </location>
</feature>
<organism evidence="2 3">
    <name type="scientific">Cylindrodendrum hubeiense</name>
    <dbReference type="NCBI Taxonomy" id="595255"/>
    <lineage>
        <taxon>Eukaryota</taxon>
        <taxon>Fungi</taxon>
        <taxon>Dikarya</taxon>
        <taxon>Ascomycota</taxon>
        <taxon>Pezizomycotina</taxon>
        <taxon>Sordariomycetes</taxon>
        <taxon>Hypocreomycetidae</taxon>
        <taxon>Hypocreales</taxon>
        <taxon>Nectriaceae</taxon>
        <taxon>Cylindrodendrum</taxon>
    </lineage>
</organism>
<keyword evidence="3" id="KW-1185">Reference proteome</keyword>
<feature type="compositionally biased region" description="Low complexity" evidence="1">
    <location>
        <begin position="59"/>
        <end position="72"/>
    </location>
</feature>
<evidence type="ECO:0000313" key="2">
    <source>
        <dbReference type="EMBL" id="KAF7554346.1"/>
    </source>
</evidence>
<sequence length="131" mass="14328">MANFLFTPRHQPRIAIITITFIDMGSVSYTSSVALVTFDPTQEVEWPEVLPPIPDSSVSHSPLPQSPSAAATQPPPAELHPDDSYPLDIEIPEEEEEAADFLDGDVEKGIPDSEEDDADFMDGDVEMDVES</sequence>
<gene>
    <name evidence="2" type="ORF">G7Z17_g2986</name>
</gene>
<protein>
    <submittedName>
        <fullName evidence="2">Uncharacterized protein</fullName>
    </submittedName>
</protein>
<dbReference type="EMBL" id="JAANBB010000033">
    <property type="protein sequence ID" value="KAF7554346.1"/>
    <property type="molecule type" value="Genomic_DNA"/>
</dbReference>
<accession>A0A9P5LIL0</accession>
<reference evidence="2" key="1">
    <citation type="submission" date="2020-03" db="EMBL/GenBank/DDBJ databases">
        <title>Draft Genome Sequence of Cylindrodendrum hubeiense.</title>
        <authorList>
            <person name="Buettner E."/>
            <person name="Kellner H."/>
        </authorList>
    </citation>
    <scope>NUCLEOTIDE SEQUENCE</scope>
    <source>
        <strain evidence="2">IHI 201604</strain>
    </source>
</reference>
<proteinExistence type="predicted"/>